<dbReference type="PANTHER" id="PTHR10000">
    <property type="entry name" value="PHOSPHOSERINE PHOSPHATASE"/>
    <property type="match status" value="1"/>
</dbReference>
<name>A0A133NEU9_9FUSO</name>
<dbReference type="STRING" id="134605.HMPREF3206_00905"/>
<dbReference type="InterPro" id="IPR006379">
    <property type="entry name" value="HAD-SF_hydro_IIB"/>
</dbReference>
<dbReference type="GO" id="GO:0016791">
    <property type="term" value="F:phosphatase activity"/>
    <property type="evidence" value="ECO:0007669"/>
    <property type="project" value="TreeGrafter"/>
</dbReference>
<dbReference type="PATRIC" id="fig|134605.3.peg.902"/>
<proteinExistence type="predicted"/>
<organism evidence="1 2">
    <name type="scientific">Fusobacterium equinum</name>
    <dbReference type="NCBI Taxonomy" id="134605"/>
    <lineage>
        <taxon>Bacteria</taxon>
        <taxon>Fusobacteriati</taxon>
        <taxon>Fusobacteriota</taxon>
        <taxon>Fusobacteriia</taxon>
        <taxon>Fusobacteriales</taxon>
        <taxon>Fusobacteriaceae</taxon>
        <taxon>Fusobacterium</taxon>
    </lineage>
</organism>
<dbReference type="NCBIfam" id="TIGR00099">
    <property type="entry name" value="Cof-subfamily"/>
    <property type="match status" value="1"/>
</dbReference>
<gene>
    <name evidence="1" type="ORF">HMPREF3206_00905</name>
</gene>
<dbReference type="RefSeq" id="WP_010680847.1">
    <property type="nucleotide sequence ID" value="NZ_KQ956533.1"/>
</dbReference>
<dbReference type="SFLD" id="SFLDG01140">
    <property type="entry name" value="C2.B:_Phosphomannomutase_and_P"/>
    <property type="match status" value="1"/>
</dbReference>
<dbReference type="InterPro" id="IPR000150">
    <property type="entry name" value="Cof"/>
</dbReference>
<dbReference type="CDD" id="cd07518">
    <property type="entry name" value="HAD_YbiV-Like"/>
    <property type="match status" value="1"/>
</dbReference>
<dbReference type="Gene3D" id="3.40.50.1000">
    <property type="entry name" value="HAD superfamily/HAD-like"/>
    <property type="match status" value="1"/>
</dbReference>
<dbReference type="GO" id="GO:0000287">
    <property type="term" value="F:magnesium ion binding"/>
    <property type="evidence" value="ECO:0007669"/>
    <property type="project" value="TreeGrafter"/>
</dbReference>
<dbReference type="PROSITE" id="PS01228">
    <property type="entry name" value="COF_1"/>
    <property type="match status" value="1"/>
</dbReference>
<dbReference type="PANTHER" id="PTHR10000:SF53">
    <property type="entry name" value="5-AMINO-6-(5-PHOSPHO-D-RIBITYLAMINO)URACIL PHOSPHATASE YBJI-RELATED"/>
    <property type="match status" value="1"/>
</dbReference>
<keyword evidence="1" id="KW-0378">Hydrolase</keyword>
<dbReference type="EMBL" id="LRPX01000038">
    <property type="protein sequence ID" value="KXA14810.1"/>
    <property type="molecule type" value="Genomic_DNA"/>
</dbReference>
<accession>A0A133NEU9</accession>
<dbReference type="Proteomes" id="UP000070617">
    <property type="component" value="Unassembled WGS sequence"/>
</dbReference>
<dbReference type="GO" id="GO:0005829">
    <property type="term" value="C:cytosol"/>
    <property type="evidence" value="ECO:0007669"/>
    <property type="project" value="TreeGrafter"/>
</dbReference>
<dbReference type="AlphaFoldDB" id="A0A133NEU9"/>
<dbReference type="SFLD" id="SFLDG01144">
    <property type="entry name" value="C2.B.4:_PGP_Like"/>
    <property type="match status" value="1"/>
</dbReference>
<comment type="caution">
    <text evidence="1">The sequence shown here is derived from an EMBL/GenBank/DDBJ whole genome shotgun (WGS) entry which is preliminary data.</text>
</comment>
<sequence>MIKLVASDMDGTLLNEQGNIPSHFWEIEKNLEEKQILFCAASGRQYFNLELLFSSIKNNTIFLAENGALVIFRDKVLFENSMSKKDLKEWLQIASSLQNVFPVFCGKNSAYIEKTENETFLTEVKKYYHKLEMVDSLEEISENMLKLAICDLNGSETNSYPHYKKFNAEYQVVVSGGIWLDIMNQSTNKGVALEKIKEFFEIKYDELLVFGDYLNDYEMMSCGKYSFAMENAHPKLKEKANYVTKSNKDEGVLFTIKQFLK</sequence>
<dbReference type="NCBIfam" id="TIGR01484">
    <property type="entry name" value="HAD-SF-IIB"/>
    <property type="match status" value="1"/>
</dbReference>
<dbReference type="InterPro" id="IPR023214">
    <property type="entry name" value="HAD_sf"/>
</dbReference>
<dbReference type="InterPro" id="IPR036412">
    <property type="entry name" value="HAD-like_sf"/>
</dbReference>
<dbReference type="SUPFAM" id="SSF56784">
    <property type="entry name" value="HAD-like"/>
    <property type="match status" value="1"/>
</dbReference>
<dbReference type="SFLD" id="SFLDS00003">
    <property type="entry name" value="Haloacid_Dehalogenase"/>
    <property type="match status" value="1"/>
</dbReference>
<protein>
    <submittedName>
        <fullName evidence="1">Cof-like hydrolase</fullName>
    </submittedName>
</protein>
<keyword evidence="2" id="KW-1185">Reference proteome</keyword>
<dbReference type="Gene3D" id="3.30.1240.10">
    <property type="match status" value="1"/>
</dbReference>
<reference evidence="2" key="1">
    <citation type="submission" date="2016-01" db="EMBL/GenBank/DDBJ databases">
        <authorList>
            <person name="Mitreva M."/>
            <person name="Pepin K.H."/>
            <person name="Mihindukulasuriya K.A."/>
            <person name="Fulton R."/>
            <person name="Fronick C."/>
            <person name="O'Laughlin M."/>
            <person name="Miner T."/>
            <person name="Herter B."/>
            <person name="Rosa B.A."/>
            <person name="Cordes M."/>
            <person name="Tomlinson C."/>
            <person name="Wollam A."/>
            <person name="Palsikar V.B."/>
            <person name="Mardis E.R."/>
            <person name="Wilson R.K."/>
        </authorList>
    </citation>
    <scope>NUCLEOTIDE SEQUENCE [LARGE SCALE GENOMIC DNA]</scope>
    <source>
        <strain evidence="2">CMW8396</strain>
    </source>
</reference>
<evidence type="ECO:0000313" key="2">
    <source>
        <dbReference type="Proteomes" id="UP000070617"/>
    </source>
</evidence>
<dbReference type="Pfam" id="PF08282">
    <property type="entry name" value="Hydrolase_3"/>
    <property type="match status" value="1"/>
</dbReference>
<evidence type="ECO:0000313" key="1">
    <source>
        <dbReference type="EMBL" id="KXA14810.1"/>
    </source>
</evidence>